<protein>
    <submittedName>
        <fullName evidence="2">Predicted protein</fullName>
    </submittedName>
</protein>
<feature type="transmembrane region" description="Helical" evidence="1">
    <location>
        <begin position="76"/>
        <end position="95"/>
    </location>
</feature>
<dbReference type="EMBL" id="GG738867">
    <property type="protein sequence ID" value="EFC44536.1"/>
    <property type="molecule type" value="Genomic_DNA"/>
</dbReference>
<proteinExistence type="predicted"/>
<dbReference type="AlphaFoldDB" id="D2VEN9"/>
<evidence type="ECO:0000313" key="3">
    <source>
        <dbReference type="Proteomes" id="UP000006671"/>
    </source>
</evidence>
<dbReference type="OrthoDB" id="10250994at2759"/>
<keyword evidence="1" id="KW-0812">Transmembrane</keyword>
<name>D2VEN9_NAEGR</name>
<sequence length="129" mass="14382">MNKNNPPSALSSYDYASDSNPDVLQRIDAGTGRFKYATYYLIKRPMAAFGFFSCAASFFSMVASLVSGQNARTVKFWNTSFVLSAAVGLLSIQYYSNNPPKFTNYGEEAIRKGIAKYSNAQKNKPKWEN</sequence>
<evidence type="ECO:0000313" key="2">
    <source>
        <dbReference type="EMBL" id="EFC44536.1"/>
    </source>
</evidence>
<organism evidence="3">
    <name type="scientific">Naegleria gruberi</name>
    <name type="common">Amoeba</name>
    <dbReference type="NCBI Taxonomy" id="5762"/>
    <lineage>
        <taxon>Eukaryota</taxon>
        <taxon>Discoba</taxon>
        <taxon>Heterolobosea</taxon>
        <taxon>Tetramitia</taxon>
        <taxon>Eutetramitia</taxon>
        <taxon>Vahlkampfiidae</taxon>
        <taxon>Naegleria</taxon>
    </lineage>
</organism>
<dbReference type="InParanoid" id="D2VEN9"/>
<evidence type="ECO:0000256" key="1">
    <source>
        <dbReference type="SAM" id="Phobius"/>
    </source>
</evidence>
<dbReference type="Proteomes" id="UP000006671">
    <property type="component" value="Unassembled WGS sequence"/>
</dbReference>
<feature type="transmembrane region" description="Helical" evidence="1">
    <location>
        <begin position="46"/>
        <end position="64"/>
    </location>
</feature>
<dbReference type="VEuPathDB" id="AmoebaDB:NAEGRDRAFT_67340"/>
<keyword evidence="3" id="KW-1185">Reference proteome</keyword>
<dbReference type="GeneID" id="8848484"/>
<dbReference type="KEGG" id="ngr:NAEGRDRAFT_67340"/>
<dbReference type="OMA" id="QYDYANG"/>
<keyword evidence="1" id="KW-0472">Membrane</keyword>
<accession>D2VEN9</accession>
<keyword evidence="1" id="KW-1133">Transmembrane helix</keyword>
<gene>
    <name evidence="2" type="ORF">NAEGRDRAFT_67340</name>
</gene>
<reference evidence="2 3" key="1">
    <citation type="journal article" date="2010" name="Cell">
        <title>The genome of Naegleria gruberi illuminates early eukaryotic versatility.</title>
        <authorList>
            <person name="Fritz-Laylin L.K."/>
            <person name="Prochnik S.E."/>
            <person name="Ginger M.L."/>
            <person name="Dacks J.B."/>
            <person name="Carpenter M.L."/>
            <person name="Field M.C."/>
            <person name="Kuo A."/>
            <person name="Paredez A."/>
            <person name="Chapman J."/>
            <person name="Pham J."/>
            <person name="Shu S."/>
            <person name="Neupane R."/>
            <person name="Cipriano M."/>
            <person name="Mancuso J."/>
            <person name="Tu H."/>
            <person name="Salamov A."/>
            <person name="Lindquist E."/>
            <person name="Shapiro H."/>
            <person name="Lucas S."/>
            <person name="Grigoriev I.V."/>
            <person name="Cande W.Z."/>
            <person name="Fulton C."/>
            <person name="Rokhsar D.S."/>
            <person name="Dawson S.C."/>
        </authorList>
    </citation>
    <scope>NUCLEOTIDE SEQUENCE [LARGE SCALE GENOMIC DNA]</scope>
    <source>
        <strain evidence="2 3">NEG-M</strain>
    </source>
</reference>
<dbReference type="RefSeq" id="XP_002677280.1">
    <property type="nucleotide sequence ID" value="XM_002677234.1"/>
</dbReference>